<name>A0A2G8K432_STIJA</name>
<evidence type="ECO:0000256" key="9">
    <source>
        <dbReference type="ARBA" id="ARBA00023157"/>
    </source>
</evidence>
<dbReference type="InterPro" id="IPR042121">
    <property type="entry name" value="MutL_C_regsub"/>
</dbReference>
<dbReference type="Pfam" id="PF01119">
    <property type="entry name" value="DNA_mis_repair"/>
    <property type="match status" value="1"/>
</dbReference>
<evidence type="ECO:0000256" key="11">
    <source>
        <dbReference type="RuleBase" id="RU371123"/>
    </source>
</evidence>
<dbReference type="EMBL" id="MRZV01000906">
    <property type="protein sequence ID" value="PIK42758.1"/>
    <property type="molecule type" value="Genomic_DNA"/>
</dbReference>
<dbReference type="GO" id="GO:0005758">
    <property type="term" value="C:mitochondrial intermembrane space"/>
    <property type="evidence" value="ECO:0007669"/>
    <property type="project" value="UniProtKB-SubCell"/>
</dbReference>
<dbReference type="SMART" id="SM00853">
    <property type="entry name" value="MutL_C"/>
    <property type="match status" value="1"/>
</dbReference>
<comment type="subcellular location">
    <subcellularLocation>
        <location evidence="2">Mitochondrion intermembrane space</location>
    </subcellularLocation>
</comment>
<keyword evidence="14" id="KW-0540">Nuclease</keyword>
<dbReference type="EC" id="1.8.3.2" evidence="11"/>
<feature type="compositionally biased region" description="Basic and acidic residues" evidence="12">
    <location>
        <begin position="397"/>
        <end position="413"/>
    </location>
</feature>
<dbReference type="GO" id="GO:0030983">
    <property type="term" value="F:mismatched DNA binding"/>
    <property type="evidence" value="ECO:0007669"/>
    <property type="project" value="InterPro"/>
</dbReference>
<dbReference type="InterPro" id="IPR036774">
    <property type="entry name" value="ERV/ALR_sulphydryl_oxid_sf"/>
</dbReference>
<dbReference type="Gene3D" id="1.20.120.310">
    <property type="entry name" value="ERV/ALR sulfhydryl oxidase domain"/>
    <property type="match status" value="1"/>
</dbReference>
<organism evidence="14 15">
    <name type="scientific">Stichopus japonicus</name>
    <name type="common">Sea cucumber</name>
    <dbReference type="NCBI Taxonomy" id="307972"/>
    <lineage>
        <taxon>Eukaryota</taxon>
        <taxon>Metazoa</taxon>
        <taxon>Echinodermata</taxon>
        <taxon>Eleutherozoa</taxon>
        <taxon>Echinozoa</taxon>
        <taxon>Holothuroidea</taxon>
        <taxon>Aspidochirotacea</taxon>
        <taxon>Aspidochirotida</taxon>
        <taxon>Stichopodidae</taxon>
        <taxon>Apostichopus</taxon>
    </lineage>
</organism>
<evidence type="ECO:0000256" key="3">
    <source>
        <dbReference type="ARBA" id="ARBA00006082"/>
    </source>
</evidence>
<dbReference type="AlphaFoldDB" id="A0A2G8K432"/>
<evidence type="ECO:0000256" key="4">
    <source>
        <dbReference type="ARBA" id="ARBA00022630"/>
    </source>
</evidence>
<keyword evidence="5" id="KW-0227">DNA damage</keyword>
<evidence type="ECO:0000313" key="15">
    <source>
        <dbReference type="Proteomes" id="UP000230750"/>
    </source>
</evidence>
<feature type="compositionally biased region" description="Polar residues" evidence="12">
    <location>
        <begin position="517"/>
        <end position="527"/>
    </location>
</feature>
<dbReference type="Pfam" id="PF08676">
    <property type="entry name" value="MutL_C"/>
    <property type="match status" value="1"/>
</dbReference>
<dbReference type="FunFam" id="3.30.565.10:FF:000014">
    <property type="entry name" value="Mismatch repair endonuclease pms1, putative"/>
    <property type="match status" value="1"/>
</dbReference>
<comment type="catalytic activity">
    <reaction evidence="10 11">
        <text>2 R'C(R)SH + O2 = R'C(R)S-S(R)CR' + H2O2</text>
        <dbReference type="Rhea" id="RHEA:17357"/>
        <dbReference type="ChEBI" id="CHEBI:15379"/>
        <dbReference type="ChEBI" id="CHEBI:16240"/>
        <dbReference type="ChEBI" id="CHEBI:16520"/>
        <dbReference type="ChEBI" id="CHEBI:17412"/>
        <dbReference type="EC" id="1.8.3.2"/>
    </reaction>
</comment>
<protein>
    <recommendedName>
        <fullName evidence="11">Sulfhydryl oxidase</fullName>
        <ecNumber evidence="11">1.8.3.2</ecNumber>
    </recommendedName>
</protein>
<comment type="cofactor">
    <cofactor evidence="1 11">
        <name>FAD</name>
        <dbReference type="ChEBI" id="CHEBI:57692"/>
    </cofactor>
</comment>
<reference evidence="14 15" key="1">
    <citation type="journal article" date="2017" name="PLoS Biol.">
        <title>The sea cucumber genome provides insights into morphological evolution and visceral regeneration.</title>
        <authorList>
            <person name="Zhang X."/>
            <person name="Sun L."/>
            <person name="Yuan J."/>
            <person name="Sun Y."/>
            <person name="Gao Y."/>
            <person name="Zhang L."/>
            <person name="Li S."/>
            <person name="Dai H."/>
            <person name="Hamel J.F."/>
            <person name="Liu C."/>
            <person name="Yu Y."/>
            <person name="Liu S."/>
            <person name="Lin W."/>
            <person name="Guo K."/>
            <person name="Jin S."/>
            <person name="Xu P."/>
            <person name="Storey K.B."/>
            <person name="Huan P."/>
            <person name="Zhang T."/>
            <person name="Zhou Y."/>
            <person name="Zhang J."/>
            <person name="Lin C."/>
            <person name="Li X."/>
            <person name="Xing L."/>
            <person name="Huo D."/>
            <person name="Sun M."/>
            <person name="Wang L."/>
            <person name="Mercier A."/>
            <person name="Li F."/>
            <person name="Yang H."/>
            <person name="Xiang J."/>
        </authorList>
    </citation>
    <scope>NUCLEOTIDE SEQUENCE [LARGE SCALE GENOMIC DNA]</scope>
    <source>
        <strain evidence="14">Shaxun</strain>
        <tissue evidence="14">Muscle</tissue>
    </source>
</reference>
<dbReference type="GO" id="GO:0004519">
    <property type="term" value="F:endonuclease activity"/>
    <property type="evidence" value="ECO:0007669"/>
    <property type="project" value="UniProtKB-KW"/>
</dbReference>
<keyword evidence="4 11" id="KW-0285">Flavoprotein</keyword>
<feature type="compositionally biased region" description="Polar residues" evidence="12">
    <location>
        <begin position="488"/>
        <end position="499"/>
    </location>
</feature>
<dbReference type="InterPro" id="IPR037198">
    <property type="entry name" value="MutL_C_sf"/>
</dbReference>
<dbReference type="NCBIfam" id="TIGR00585">
    <property type="entry name" value="mutl"/>
    <property type="match status" value="1"/>
</dbReference>
<dbReference type="SUPFAM" id="SSF69000">
    <property type="entry name" value="FAD-dependent thiol oxidase"/>
    <property type="match status" value="1"/>
</dbReference>
<dbReference type="FunFam" id="1.20.120.310:FF:000003">
    <property type="entry name" value="Sulfhydryl oxidase"/>
    <property type="match status" value="1"/>
</dbReference>
<evidence type="ECO:0000256" key="1">
    <source>
        <dbReference type="ARBA" id="ARBA00001974"/>
    </source>
</evidence>
<dbReference type="InterPro" id="IPR038973">
    <property type="entry name" value="MutL/Mlh/Pms-like"/>
</dbReference>
<evidence type="ECO:0000256" key="8">
    <source>
        <dbReference type="ARBA" id="ARBA00023128"/>
    </source>
</evidence>
<sequence>MAGAVRAIDRKSVHQICSGQVVLNLATAVKELVENSLDAGATNVEIKLKEYGAESIEVIDNGSGVKEDNFQALTLKHHTSKLQDFSDLTNVDTFGFRGEALSSLCALSNLSILTYHKSANVGTRLEYDHDGKIMKQTPCPRQTGTTVTLINLFSTLPVRYKEFQRNIKKEFAKMVHILQGYCIISQGVKLTCSNQINKGLWKINCGSDQWEHITQGNIYPVSLVPNRISGYISQPDHGQGRSSTDRQYLFINKRPCDFPKLTKLVNEVYHSYNRHQYPMCVLDISLSQDAVDVNLTPDKRKVLIQEEKLLLATVKSSLVSLFAPRASAYQMNQTVLSSLPSRSKSDTKLDLRRFSSPAEADNNTFREGLHQSFSNPNAAFYSNERVTNTPGQSSERQQPKLDRFISKRIKTETSNDSNEQPSSISQFSTSNSCGDDTADELQSSACSTLTFEPIESMDGSNVQTIQVKSLLSSKTSKTRQDGDESTETEQTGNVTTVTEHLTEKESSGYGSHDSLPIDSSQEQSLVNEKSDGSASPDCGVNIEFHLPTEATSCNLLGDPAVKRMKIHKTDEEEDVARTTTKRKEVCLPFSVAGLMSLRERQEKDSDDEVVRGINFKAKIAPSDNASAENELRKEISKDMFGKMEILGQFNLGFIITRLADDLFIIDQHATDEKYNFETLQKNTVLQGQKLIQPMALELTAVNESILLDNINIFKKNGFDFQINEEAPSTQKVKLTSVPVSRNWTFSKEDVDELIFMLSDAPGVHCRPSRVRQMFASRACRKSVMIGTALSRADMTKLVKHMGEIEQPWVSHFMLFEAGTKRAFSVHRSRSPPTCSNAGVQWKRLRNKKMAASMDAFFASEREHNAKGNAGKKTKPCRACMDFKSFAKARGVIMPTDTPVPKEPTRECPLDKDELGRNTWSLLHTTAAYYPDEPSRNQQTDMNQFIHLFSKFYPCDFCAADLRQDLKSHPPDTSSRSNLQQWMCRMHNIVNVKLGKPEFDCSKVEERWKDGWKDGSCDWS</sequence>
<dbReference type="Pfam" id="PF04777">
    <property type="entry name" value="Evr1_Alr"/>
    <property type="match status" value="1"/>
</dbReference>
<evidence type="ECO:0000256" key="10">
    <source>
        <dbReference type="ARBA" id="ARBA00048864"/>
    </source>
</evidence>
<keyword evidence="14" id="KW-0378">Hydrolase</keyword>
<dbReference type="InterPro" id="IPR013507">
    <property type="entry name" value="DNA_mismatch_S5_2-like"/>
</dbReference>
<dbReference type="Gene3D" id="3.30.1370.100">
    <property type="entry name" value="MutL, C-terminal domain, regulatory subdomain"/>
    <property type="match status" value="1"/>
</dbReference>
<dbReference type="SMART" id="SM01340">
    <property type="entry name" value="DNA_mis_repair"/>
    <property type="match status" value="1"/>
</dbReference>
<proteinExistence type="inferred from homology"/>
<dbReference type="Proteomes" id="UP000230750">
    <property type="component" value="Unassembled WGS sequence"/>
</dbReference>
<keyword evidence="9" id="KW-1015">Disulfide bond</keyword>
<dbReference type="Gene3D" id="3.30.565.10">
    <property type="entry name" value="Histidine kinase-like ATPase, C-terminal domain"/>
    <property type="match status" value="1"/>
</dbReference>
<keyword evidence="15" id="KW-1185">Reference proteome</keyword>
<dbReference type="SUPFAM" id="SSF55874">
    <property type="entry name" value="ATPase domain of HSP90 chaperone/DNA topoisomerase II/histidine kinase"/>
    <property type="match status" value="1"/>
</dbReference>
<dbReference type="CDD" id="cd16926">
    <property type="entry name" value="HATPase_MutL-MLH-PMS-like"/>
    <property type="match status" value="1"/>
</dbReference>
<dbReference type="InterPro" id="IPR036890">
    <property type="entry name" value="HATPase_C_sf"/>
</dbReference>
<dbReference type="GO" id="GO:0015035">
    <property type="term" value="F:protein-disulfide reductase activity"/>
    <property type="evidence" value="ECO:0007669"/>
    <property type="project" value="UniProtKB-ARBA"/>
</dbReference>
<evidence type="ECO:0000256" key="12">
    <source>
        <dbReference type="SAM" id="MobiDB-lite"/>
    </source>
</evidence>
<dbReference type="GO" id="GO:0032389">
    <property type="term" value="C:MutLalpha complex"/>
    <property type="evidence" value="ECO:0007669"/>
    <property type="project" value="TreeGrafter"/>
</dbReference>
<dbReference type="STRING" id="307972.A0A2G8K432"/>
<dbReference type="InterPro" id="IPR042120">
    <property type="entry name" value="MutL_C_dimsub"/>
</dbReference>
<dbReference type="CDD" id="cd03484">
    <property type="entry name" value="MutL_Trans_hPMS_2_like"/>
    <property type="match status" value="1"/>
</dbReference>
<comment type="caution">
    <text evidence="14">The sequence shown here is derived from an EMBL/GenBank/DDBJ whole genome shotgun (WGS) entry which is preliminary data.</text>
</comment>
<dbReference type="GO" id="GO:0140664">
    <property type="term" value="F:ATP-dependent DNA damage sensor activity"/>
    <property type="evidence" value="ECO:0007669"/>
    <property type="project" value="InterPro"/>
</dbReference>
<dbReference type="GO" id="GO:0005524">
    <property type="term" value="F:ATP binding"/>
    <property type="evidence" value="ECO:0007669"/>
    <property type="project" value="InterPro"/>
</dbReference>
<dbReference type="InterPro" id="IPR017905">
    <property type="entry name" value="ERV/ALR_sulphydryl_oxidase"/>
</dbReference>
<evidence type="ECO:0000256" key="2">
    <source>
        <dbReference type="ARBA" id="ARBA00004569"/>
    </source>
</evidence>
<dbReference type="SUPFAM" id="SSF54211">
    <property type="entry name" value="Ribosomal protein S5 domain 2-like"/>
    <property type="match status" value="1"/>
</dbReference>
<accession>A0A2G8K432</accession>
<feature type="compositionally biased region" description="Polar residues" evidence="12">
    <location>
        <begin position="384"/>
        <end position="396"/>
    </location>
</feature>
<dbReference type="GO" id="GO:0016972">
    <property type="term" value="F:thiol oxidase activity"/>
    <property type="evidence" value="ECO:0007669"/>
    <property type="project" value="UniProtKB-EC"/>
</dbReference>
<dbReference type="GO" id="GO:0016887">
    <property type="term" value="F:ATP hydrolysis activity"/>
    <property type="evidence" value="ECO:0007669"/>
    <property type="project" value="InterPro"/>
</dbReference>
<feature type="compositionally biased region" description="Basic and acidic residues" evidence="12">
    <location>
        <begin position="343"/>
        <end position="353"/>
    </location>
</feature>
<feature type="compositionally biased region" description="Polar residues" evidence="12">
    <location>
        <begin position="414"/>
        <end position="439"/>
    </location>
</feature>
<dbReference type="InterPro" id="IPR014790">
    <property type="entry name" value="MutL_C"/>
</dbReference>
<dbReference type="GO" id="GO:0006298">
    <property type="term" value="P:mismatch repair"/>
    <property type="evidence" value="ECO:0007669"/>
    <property type="project" value="InterPro"/>
</dbReference>
<dbReference type="PROSITE" id="PS00058">
    <property type="entry name" value="DNA_MISMATCH_REPAIR_1"/>
    <property type="match status" value="1"/>
</dbReference>
<dbReference type="SUPFAM" id="SSF118116">
    <property type="entry name" value="DNA mismatch repair protein MutL"/>
    <property type="match status" value="1"/>
</dbReference>
<feature type="region of interest" description="Disordered" evidence="12">
    <location>
        <begin position="336"/>
        <end position="355"/>
    </location>
</feature>
<evidence type="ECO:0000256" key="5">
    <source>
        <dbReference type="ARBA" id="ARBA00022763"/>
    </source>
</evidence>
<evidence type="ECO:0000256" key="6">
    <source>
        <dbReference type="ARBA" id="ARBA00022827"/>
    </source>
</evidence>
<dbReference type="InterPro" id="IPR002099">
    <property type="entry name" value="MutL/Mlh/PMS"/>
</dbReference>
<dbReference type="InterPro" id="IPR014762">
    <property type="entry name" value="DNA_mismatch_repair_CS"/>
</dbReference>
<dbReference type="Gene3D" id="3.30.230.10">
    <property type="match status" value="1"/>
</dbReference>
<dbReference type="InterPro" id="IPR014721">
    <property type="entry name" value="Ribsml_uS5_D2-typ_fold_subgr"/>
</dbReference>
<evidence type="ECO:0000256" key="7">
    <source>
        <dbReference type="ARBA" id="ARBA00023002"/>
    </source>
</evidence>
<dbReference type="PANTHER" id="PTHR10073">
    <property type="entry name" value="DNA MISMATCH REPAIR PROTEIN MLH, PMS, MUTL"/>
    <property type="match status" value="1"/>
</dbReference>
<evidence type="ECO:0000259" key="13">
    <source>
        <dbReference type="PROSITE" id="PS51324"/>
    </source>
</evidence>
<dbReference type="Pfam" id="PF13589">
    <property type="entry name" value="HATPase_c_3"/>
    <property type="match status" value="1"/>
</dbReference>
<dbReference type="PROSITE" id="PS51324">
    <property type="entry name" value="ERV_ALR"/>
    <property type="match status" value="1"/>
</dbReference>
<comment type="similarity">
    <text evidence="3">Belongs to the DNA mismatch repair MutL/HexB family.</text>
</comment>
<feature type="compositionally biased region" description="Polar residues" evidence="12">
    <location>
        <begin position="361"/>
        <end position="377"/>
    </location>
</feature>
<dbReference type="InterPro" id="IPR020568">
    <property type="entry name" value="Ribosomal_Su5_D2-typ_SF"/>
</dbReference>
<feature type="region of interest" description="Disordered" evidence="12">
    <location>
        <begin position="360"/>
        <end position="439"/>
    </location>
</feature>
<dbReference type="OrthoDB" id="10254304at2759"/>
<feature type="domain" description="ERV/ALR sulfhydryl oxidase" evidence="13">
    <location>
        <begin position="907"/>
        <end position="1007"/>
    </location>
</feature>
<dbReference type="Gene3D" id="3.30.1540.20">
    <property type="entry name" value="MutL, C-terminal domain, dimerisation subdomain"/>
    <property type="match status" value="1"/>
</dbReference>
<keyword evidence="14" id="KW-0255">Endonuclease</keyword>
<evidence type="ECO:0000313" key="14">
    <source>
        <dbReference type="EMBL" id="PIK42758.1"/>
    </source>
</evidence>
<gene>
    <name evidence="14" type="ORF">BSL78_20382</name>
</gene>
<keyword evidence="7 11" id="KW-0560">Oxidoreductase</keyword>
<keyword evidence="6 11" id="KW-0274">FAD</keyword>
<keyword evidence="8" id="KW-0496">Mitochondrion</keyword>
<dbReference type="PANTHER" id="PTHR10073:SF52">
    <property type="entry name" value="MISMATCH REPAIR ENDONUCLEASE PMS2"/>
    <property type="match status" value="1"/>
</dbReference>
<dbReference type="FunFam" id="3.30.1370.100:FF:000001">
    <property type="entry name" value="Mismatch repair endonuclease pms1, putative"/>
    <property type="match status" value="1"/>
</dbReference>
<feature type="region of interest" description="Disordered" evidence="12">
    <location>
        <begin position="471"/>
        <end position="534"/>
    </location>
</feature>